<reference evidence="1" key="1">
    <citation type="submission" date="2020-05" db="UniProtKB">
        <authorList>
            <consortium name="EnsemblMetazoa"/>
        </authorList>
    </citation>
    <scope>IDENTIFICATION</scope>
    <source>
        <strain evidence="1">USDA</strain>
    </source>
</reference>
<name>A0A1I8P3M3_STOCA</name>
<dbReference type="KEGG" id="scac:106086780"/>
<dbReference type="Proteomes" id="UP000095300">
    <property type="component" value="Unassembled WGS sequence"/>
</dbReference>
<gene>
    <name evidence="1" type="primary">106086780</name>
</gene>
<dbReference type="Gene3D" id="3.80.10.10">
    <property type="entry name" value="Ribonuclease Inhibitor"/>
    <property type="match status" value="1"/>
</dbReference>
<evidence type="ECO:0000313" key="2">
    <source>
        <dbReference type="Proteomes" id="UP000095300"/>
    </source>
</evidence>
<dbReference type="VEuPathDB" id="VectorBase:SCAU004562"/>
<evidence type="ECO:0008006" key="3">
    <source>
        <dbReference type="Google" id="ProtNLM"/>
    </source>
</evidence>
<proteinExistence type="predicted"/>
<dbReference type="EnsemblMetazoa" id="SCAU004562-RA">
    <property type="protein sequence ID" value="SCAU004562-PA"/>
    <property type="gene ID" value="SCAU004562"/>
</dbReference>
<organism evidence="1 2">
    <name type="scientific">Stomoxys calcitrans</name>
    <name type="common">Stable fly</name>
    <name type="synonym">Conops calcitrans</name>
    <dbReference type="NCBI Taxonomy" id="35570"/>
    <lineage>
        <taxon>Eukaryota</taxon>
        <taxon>Metazoa</taxon>
        <taxon>Ecdysozoa</taxon>
        <taxon>Arthropoda</taxon>
        <taxon>Hexapoda</taxon>
        <taxon>Insecta</taxon>
        <taxon>Pterygota</taxon>
        <taxon>Neoptera</taxon>
        <taxon>Endopterygota</taxon>
        <taxon>Diptera</taxon>
        <taxon>Brachycera</taxon>
        <taxon>Muscomorpha</taxon>
        <taxon>Muscoidea</taxon>
        <taxon>Muscidae</taxon>
        <taxon>Stomoxys</taxon>
    </lineage>
</organism>
<accession>A0A1I8P3M3</accession>
<sequence length="593" mass="69296">MQYLNYDDHLSISRVCKKFENIIINYIWKWKYRQVEVIKKPWISMIANHQNTNMTTTVNQEATINRLGENWQFMRTEEFDEFLQLNTANIENLQFWCKFGFSEEHNYLGVELSKELPKLTSLSFYGVILANYELKIIAQNCPLLNALVLEDCVNARKQILVLGHDVNVQTIASMKRLKSFTLKNNCIYKADMHVYNYRHIRDILKKLLIEKLHLNVAIYSDEDGYNCKDYRVDNSAEKDEMFVQNEVCQELEIGQFLRNEDLQDFSTCFLNKYPKLLKLSIGGYMFSSVISVDQEFYKLISKKLTKLEVLKISGCMLKDFVALPNLQQLVLEACKGLNWTHLTTMLNEMQLRSFTSHRTKYFGLPTILQFSPTLESLDLDVEGNEFLQIFKQRLPKVKSLLWQNDFQQNVQNINKCLPNIEILQISDNCCDLEELLQLNSLHTLTFHKCSRICDFLKLLTHPTLKYLTVENYVDEIQDIAKISSKHTNVSHVKVPLNLFKILQDFWLDLLSSNRHLILTVTLNYDRPVDEEFVLQLVNSKKFPTTIKAIQICGLNIDCADLKNYFGTMMKKIEVVSTILLPSPKQLTMVLCER</sequence>
<dbReference type="SUPFAM" id="SSF52047">
    <property type="entry name" value="RNI-like"/>
    <property type="match status" value="1"/>
</dbReference>
<dbReference type="AlphaFoldDB" id="A0A1I8P3M3"/>
<keyword evidence="2" id="KW-1185">Reference proteome</keyword>
<protein>
    <recommendedName>
        <fullName evidence="3">F-box domain-containing protein</fullName>
    </recommendedName>
</protein>
<evidence type="ECO:0000313" key="1">
    <source>
        <dbReference type="EnsemblMetazoa" id="SCAU004562-PA"/>
    </source>
</evidence>
<dbReference type="OrthoDB" id="7985162at2759"/>
<dbReference type="InterPro" id="IPR032675">
    <property type="entry name" value="LRR_dom_sf"/>
</dbReference>